<dbReference type="OrthoDB" id="119498at2"/>
<dbReference type="CDD" id="cd04301">
    <property type="entry name" value="NAT_SF"/>
    <property type="match status" value="1"/>
</dbReference>
<dbReference type="Gene3D" id="3.40.630.30">
    <property type="match status" value="1"/>
</dbReference>
<keyword evidence="2" id="KW-0012">Acyltransferase</keyword>
<evidence type="ECO:0000313" key="5">
    <source>
        <dbReference type="Proteomes" id="UP000000343"/>
    </source>
</evidence>
<reference evidence="5" key="1">
    <citation type="submission" date="2011-01" db="EMBL/GenBank/DDBJ databases">
        <title>Complete sequence of chromosome of Acidobacterium sp. MP5ACTX9.</title>
        <authorList>
            <consortium name="US DOE Joint Genome Institute"/>
            <person name="Lucas S."/>
            <person name="Copeland A."/>
            <person name="Lapidus A."/>
            <person name="Cheng J.-F."/>
            <person name="Goodwin L."/>
            <person name="Pitluck S."/>
            <person name="Teshima H."/>
            <person name="Detter J.C."/>
            <person name="Han C."/>
            <person name="Tapia R."/>
            <person name="Land M."/>
            <person name="Hauser L."/>
            <person name="Kyrpides N."/>
            <person name="Ivanova N."/>
            <person name="Ovchinnikova G."/>
            <person name="Pagani I."/>
            <person name="Rawat S.R."/>
            <person name="Mannisto M."/>
            <person name="Haggblom M.M."/>
            <person name="Woyke T."/>
        </authorList>
    </citation>
    <scope>NUCLEOTIDE SEQUENCE [LARGE SCALE GENOMIC DNA]</scope>
    <source>
        <strain evidence="5">MP5ACTX9</strain>
    </source>
</reference>
<dbReference type="Proteomes" id="UP000000343">
    <property type="component" value="Chromosome"/>
</dbReference>
<sequence>MSSTETLLTRMATPADAVLIAHQRHRMFEDAGQPDAPAMKDMATNFVEWVHPRLADGRYLGWIIEENGEPIAGAGIWLMDFPPHWMDAQPIRAYLLNFYVNPEHRGRGLAKQLLDATLAETRTRGIQVVSLHASKFGKPIYAKNGFEDTNEMMLRNSFD</sequence>
<dbReference type="STRING" id="1198114.AciX9_3253"/>
<dbReference type="PaxDb" id="1198114-AciX9_3253"/>
<dbReference type="GO" id="GO:0016747">
    <property type="term" value="F:acyltransferase activity, transferring groups other than amino-acyl groups"/>
    <property type="evidence" value="ECO:0007669"/>
    <property type="project" value="InterPro"/>
</dbReference>
<dbReference type="HOGENOM" id="CLU_013985_35_0_0"/>
<dbReference type="Pfam" id="PF00583">
    <property type="entry name" value="Acetyltransf_1"/>
    <property type="match status" value="1"/>
</dbReference>
<dbReference type="KEGG" id="acm:AciX9_3253"/>
<gene>
    <name evidence="4" type="ordered locus">AciX9_3253</name>
</gene>
<organism evidence="5">
    <name type="scientific">Granulicella tundricola (strain ATCC BAA-1859 / DSM 23138 / MP5ACTX9)</name>
    <dbReference type="NCBI Taxonomy" id="1198114"/>
    <lineage>
        <taxon>Bacteria</taxon>
        <taxon>Pseudomonadati</taxon>
        <taxon>Acidobacteriota</taxon>
        <taxon>Terriglobia</taxon>
        <taxon>Terriglobales</taxon>
        <taxon>Acidobacteriaceae</taxon>
        <taxon>Granulicella</taxon>
    </lineage>
</organism>
<dbReference type="PANTHER" id="PTHR43877">
    <property type="entry name" value="AMINOALKYLPHOSPHONATE N-ACETYLTRANSFERASE-RELATED-RELATED"/>
    <property type="match status" value="1"/>
</dbReference>
<dbReference type="InterPro" id="IPR050832">
    <property type="entry name" value="Bact_Acetyltransf"/>
</dbReference>
<proteinExistence type="predicted"/>
<dbReference type="SUPFAM" id="SSF55729">
    <property type="entry name" value="Acyl-CoA N-acyltransferases (Nat)"/>
    <property type="match status" value="1"/>
</dbReference>
<name>E8X221_GRATM</name>
<evidence type="ECO:0000313" key="4">
    <source>
        <dbReference type="EMBL" id="ADW70264.1"/>
    </source>
</evidence>
<keyword evidence="5" id="KW-1185">Reference proteome</keyword>
<accession>E8X221</accession>
<dbReference type="InterPro" id="IPR016181">
    <property type="entry name" value="Acyl_CoA_acyltransferase"/>
</dbReference>
<keyword evidence="1 4" id="KW-0808">Transferase</keyword>
<dbReference type="PROSITE" id="PS51186">
    <property type="entry name" value="GNAT"/>
    <property type="match status" value="1"/>
</dbReference>
<dbReference type="InterPro" id="IPR000182">
    <property type="entry name" value="GNAT_dom"/>
</dbReference>
<dbReference type="AlphaFoldDB" id="E8X221"/>
<protein>
    <submittedName>
        <fullName evidence="4">GCN5-related N-acetyltransferase</fullName>
    </submittedName>
</protein>
<evidence type="ECO:0000256" key="2">
    <source>
        <dbReference type="ARBA" id="ARBA00023315"/>
    </source>
</evidence>
<dbReference type="EMBL" id="CP002480">
    <property type="protein sequence ID" value="ADW70264.1"/>
    <property type="molecule type" value="Genomic_DNA"/>
</dbReference>
<dbReference type="RefSeq" id="WP_013581576.1">
    <property type="nucleotide sequence ID" value="NC_015064.1"/>
</dbReference>
<evidence type="ECO:0000259" key="3">
    <source>
        <dbReference type="PROSITE" id="PS51186"/>
    </source>
</evidence>
<dbReference type="eggNOG" id="COG0456">
    <property type="taxonomic scope" value="Bacteria"/>
</dbReference>
<evidence type="ECO:0000256" key="1">
    <source>
        <dbReference type="ARBA" id="ARBA00022679"/>
    </source>
</evidence>
<feature type="domain" description="N-acetyltransferase" evidence="3">
    <location>
        <begin position="7"/>
        <end position="159"/>
    </location>
</feature>